<feature type="domain" description="MacB-like periplasmic core" evidence="9">
    <location>
        <begin position="23"/>
        <end position="239"/>
    </location>
</feature>
<keyword evidence="5 7" id="KW-0472">Membrane</keyword>
<evidence type="ECO:0000256" key="6">
    <source>
        <dbReference type="ARBA" id="ARBA00038076"/>
    </source>
</evidence>
<evidence type="ECO:0000259" key="9">
    <source>
        <dbReference type="Pfam" id="PF12704"/>
    </source>
</evidence>
<dbReference type="AlphaFoldDB" id="A0A1F4TU94"/>
<dbReference type="EMBL" id="MEUF01000016">
    <property type="protein sequence ID" value="OGC36294.1"/>
    <property type="molecule type" value="Genomic_DNA"/>
</dbReference>
<evidence type="ECO:0000256" key="2">
    <source>
        <dbReference type="ARBA" id="ARBA00022475"/>
    </source>
</evidence>
<dbReference type="STRING" id="1802583.A2311_01360"/>
<evidence type="ECO:0000313" key="10">
    <source>
        <dbReference type="EMBL" id="OGC36294.1"/>
    </source>
</evidence>
<protein>
    <recommendedName>
        <fullName evidence="12">Multidrug ABC transporter substrate-binding protein</fullName>
    </recommendedName>
</protein>
<dbReference type="InterPro" id="IPR003838">
    <property type="entry name" value="ABC3_permease_C"/>
</dbReference>
<dbReference type="PANTHER" id="PTHR30572">
    <property type="entry name" value="MEMBRANE COMPONENT OF TRANSPORTER-RELATED"/>
    <property type="match status" value="1"/>
</dbReference>
<reference evidence="10 11" key="1">
    <citation type="journal article" date="2016" name="Nat. Commun.">
        <title>Thousands of microbial genomes shed light on interconnected biogeochemical processes in an aquifer system.</title>
        <authorList>
            <person name="Anantharaman K."/>
            <person name="Brown C.T."/>
            <person name="Hug L.A."/>
            <person name="Sharon I."/>
            <person name="Castelle C.J."/>
            <person name="Probst A.J."/>
            <person name="Thomas B.C."/>
            <person name="Singh A."/>
            <person name="Wilkins M.J."/>
            <person name="Karaoz U."/>
            <person name="Brodie E.L."/>
            <person name="Williams K.H."/>
            <person name="Hubbard S.S."/>
            <person name="Banfield J.F."/>
        </authorList>
    </citation>
    <scope>NUCLEOTIDE SEQUENCE [LARGE SCALE GENOMIC DNA]</scope>
</reference>
<dbReference type="PANTHER" id="PTHR30572:SF4">
    <property type="entry name" value="ABC TRANSPORTER PERMEASE YTRF"/>
    <property type="match status" value="1"/>
</dbReference>
<sequence length="397" mass="42943">MIFFLLESIKQAYRALLSNKVRSFLTMLGVIIGIFSVITLVTIGEGAKTYITDQIKTMGAGYDSFIVVAGKDANTPPSPKFVYGDISFLKARLPEIKDIVALNPSSGDIYFGKKKFKATVIFGTTANYLDLMGGKLIAGRFMSVPEVESRRKVAIVGPKVADELFNGISPIGEKIKIKGVQYLIIGVTEARGNFGPIDMDKRVIIPITTAKNMMGNDKIMRFNIFPKDTETIEETQKHVAVILERRIGSDDFRILNQKGILSIVNNILAALTGFVTGLAAISLLVGGIGIMNIMLVAVNERVREIGVRKAIGARRQDIVLQFLVEAMLISLLGGIIGIILGVGGGFLIMFVIKGTLIIPLWAVVSATLVSAGVGIFFGVYPAVRAAALDPVEAIRYE</sequence>
<evidence type="ECO:0000256" key="4">
    <source>
        <dbReference type="ARBA" id="ARBA00022989"/>
    </source>
</evidence>
<feature type="transmembrane region" description="Helical" evidence="7">
    <location>
        <begin position="267"/>
        <end position="298"/>
    </location>
</feature>
<dbReference type="Proteomes" id="UP000178951">
    <property type="component" value="Unassembled WGS sequence"/>
</dbReference>
<feature type="domain" description="ABC3 transporter permease C-terminal" evidence="8">
    <location>
        <begin position="278"/>
        <end position="389"/>
    </location>
</feature>
<dbReference type="InterPro" id="IPR025857">
    <property type="entry name" value="MacB_PCD"/>
</dbReference>
<dbReference type="Pfam" id="PF12704">
    <property type="entry name" value="MacB_PCD"/>
    <property type="match status" value="1"/>
</dbReference>
<comment type="caution">
    <text evidence="10">The sequence shown here is derived from an EMBL/GenBank/DDBJ whole genome shotgun (WGS) entry which is preliminary data.</text>
</comment>
<dbReference type="Pfam" id="PF02687">
    <property type="entry name" value="FtsX"/>
    <property type="match status" value="1"/>
</dbReference>
<comment type="similarity">
    <text evidence="6">Belongs to the ABC-4 integral membrane protein family.</text>
</comment>
<feature type="transmembrane region" description="Helical" evidence="7">
    <location>
        <begin position="21"/>
        <end position="43"/>
    </location>
</feature>
<feature type="transmembrane region" description="Helical" evidence="7">
    <location>
        <begin position="319"/>
        <end position="352"/>
    </location>
</feature>
<name>A0A1F4TU94_UNCSA</name>
<evidence type="ECO:0000256" key="1">
    <source>
        <dbReference type="ARBA" id="ARBA00004651"/>
    </source>
</evidence>
<evidence type="ECO:0000256" key="3">
    <source>
        <dbReference type="ARBA" id="ARBA00022692"/>
    </source>
</evidence>
<dbReference type="InterPro" id="IPR050250">
    <property type="entry name" value="Macrolide_Exporter_MacB"/>
</dbReference>
<keyword evidence="3 7" id="KW-0812">Transmembrane</keyword>
<dbReference type="GO" id="GO:0022857">
    <property type="term" value="F:transmembrane transporter activity"/>
    <property type="evidence" value="ECO:0007669"/>
    <property type="project" value="TreeGrafter"/>
</dbReference>
<proteinExistence type="inferred from homology"/>
<dbReference type="GO" id="GO:0005886">
    <property type="term" value="C:plasma membrane"/>
    <property type="evidence" value="ECO:0007669"/>
    <property type="project" value="UniProtKB-SubCell"/>
</dbReference>
<keyword evidence="4 7" id="KW-1133">Transmembrane helix</keyword>
<comment type="subcellular location">
    <subcellularLocation>
        <location evidence="1">Cell membrane</location>
        <topology evidence="1">Multi-pass membrane protein</topology>
    </subcellularLocation>
</comment>
<keyword evidence="2" id="KW-1003">Cell membrane</keyword>
<evidence type="ECO:0008006" key="12">
    <source>
        <dbReference type="Google" id="ProtNLM"/>
    </source>
</evidence>
<evidence type="ECO:0000256" key="7">
    <source>
        <dbReference type="SAM" id="Phobius"/>
    </source>
</evidence>
<accession>A0A1F4TU94</accession>
<evidence type="ECO:0000259" key="8">
    <source>
        <dbReference type="Pfam" id="PF02687"/>
    </source>
</evidence>
<evidence type="ECO:0000256" key="5">
    <source>
        <dbReference type="ARBA" id="ARBA00023136"/>
    </source>
</evidence>
<organism evidence="10 11">
    <name type="scientific">candidate division WOR-1 bacterium RIFOXYB2_FULL_48_7</name>
    <dbReference type="NCBI Taxonomy" id="1802583"/>
    <lineage>
        <taxon>Bacteria</taxon>
        <taxon>Bacillati</taxon>
        <taxon>Saganbacteria</taxon>
    </lineage>
</organism>
<feature type="transmembrane region" description="Helical" evidence="7">
    <location>
        <begin position="358"/>
        <end position="380"/>
    </location>
</feature>
<evidence type="ECO:0000313" key="11">
    <source>
        <dbReference type="Proteomes" id="UP000178951"/>
    </source>
</evidence>
<gene>
    <name evidence="10" type="ORF">A2311_01360</name>
</gene>